<protein>
    <submittedName>
        <fullName evidence="1">Uncharacterized protein</fullName>
    </submittedName>
</protein>
<dbReference type="Proteomes" id="UP000045039">
    <property type="component" value="Unassembled WGS sequence"/>
</dbReference>
<name>A0A9P1W0N8_PSEAI</name>
<evidence type="ECO:0000313" key="1">
    <source>
        <dbReference type="EMBL" id="CRP86833.1"/>
    </source>
</evidence>
<reference evidence="2" key="1">
    <citation type="submission" date="2015-06" db="EMBL/GenBank/DDBJ databases">
        <authorList>
            <person name="Radhakrishnan Rajesh"/>
            <person name="Underwood Anthony"/>
            <person name="Al-Shahib Ali"/>
        </authorList>
    </citation>
    <scope>NUCLEOTIDE SEQUENCE [LARGE SCALE GENOMIC DNA]</scope>
    <source>
        <strain evidence="2">P19_London_7_VIM_2_05_10</strain>
    </source>
</reference>
<organism evidence="1 2">
    <name type="scientific">Pseudomonas aeruginosa</name>
    <dbReference type="NCBI Taxonomy" id="287"/>
    <lineage>
        <taxon>Bacteria</taxon>
        <taxon>Pseudomonadati</taxon>
        <taxon>Pseudomonadota</taxon>
        <taxon>Gammaproteobacteria</taxon>
        <taxon>Pseudomonadales</taxon>
        <taxon>Pseudomonadaceae</taxon>
        <taxon>Pseudomonas</taxon>
    </lineage>
</organism>
<evidence type="ECO:0000313" key="2">
    <source>
        <dbReference type="Proteomes" id="UP000045039"/>
    </source>
</evidence>
<dbReference type="RefSeq" id="WP_042855593.1">
    <property type="nucleotide sequence ID" value="NZ_CVVU01000248.1"/>
</dbReference>
<gene>
    <name evidence="1" type="ORF">PAERUG_P19_London_7_VIM_2_05_10_05826</name>
</gene>
<dbReference type="EMBL" id="CVVU01000248">
    <property type="protein sequence ID" value="CRP86833.1"/>
    <property type="molecule type" value="Genomic_DNA"/>
</dbReference>
<dbReference type="AlphaFoldDB" id="A0A9P1W0N8"/>
<sequence>MNKAVIGGVVALGILGALAMDLRGKETRGLANAHRAAGFEPSCEAIEDSGNTWAVCEYAGAPSAWIQVGDDWATANGKARQVVDRLEQKGPGPYQDLPNLVIGSGSPSMPAAVLERLQ</sequence>
<accession>A0A9P1W0N8</accession>
<proteinExistence type="predicted"/>
<comment type="caution">
    <text evidence="1">The sequence shown here is derived from an EMBL/GenBank/DDBJ whole genome shotgun (WGS) entry which is preliminary data.</text>
</comment>